<keyword evidence="11" id="KW-1185">Reference proteome</keyword>
<dbReference type="HAMAP" id="MF_00265">
    <property type="entry name" value="VapC_Nob1"/>
    <property type="match status" value="1"/>
</dbReference>
<dbReference type="GO" id="GO:0004540">
    <property type="term" value="F:RNA nuclease activity"/>
    <property type="evidence" value="ECO:0007669"/>
    <property type="project" value="InterPro"/>
</dbReference>
<evidence type="ECO:0000256" key="7">
    <source>
        <dbReference type="ARBA" id="ARBA00038093"/>
    </source>
</evidence>
<dbReference type="InterPro" id="IPR029060">
    <property type="entry name" value="PIN-like_dom_sf"/>
</dbReference>
<feature type="binding site" evidence="8">
    <location>
        <position position="8"/>
    </location>
    <ligand>
        <name>Mg(2+)</name>
        <dbReference type="ChEBI" id="CHEBI:18420"/>
    </ligand>
</feature>
<evidence type="ECO:0000313" key="11">
    <source>
        <dbReference type="Proteomes" id="UP000279275"/>
    </source>
</evidence>
<reference evidence="10 11" key="1">
    <citation type="submission" date="2018-10" db="EMBL/GenBank/DDBJ databases">
        <title>Isolation from cow dung.</title>
        <authorList>
            <person name="Ling L."/>
        </authorList>
    </citation>
    <scope>NUCLEOTIDE SEQUENCE [LARGE SCALE GENOMIC DNA]</scope>
    <source>
        <strain evidence="10 11">NEAU-LL90</strain>
    </source>
</reference>
<keyword evidence="5 8" id="KW-0378">Hydrolase</keyword>
<accession>A0A3M2L6E7</accession>
<evidence type="ECO:0000256" key="3">
    <source>
        <dbReference type="ARBA" id="ARBA00022722"/>
    </source>
</evidence>
<evidence type="ECO:0000256" key="4">
    <source>
        <dbReference type="ARBA" id="ARBA00022723"/>
    </source>
</evidence>
<comment type="caution">
    <text evidence="8">Lacks conserved residue(s) required for the propagation of feature annotation.</text>
</comment>
<sequence>MVNGYLVDRSALARLHLAPVRDVLVPMMDRALVSMCGVTELELLSSARTTADRVRVKTMLNEALEWVDTPEDLWDRASELQAVLTSRARDHATSIASLVVAVTAQDLGLTVLHYNADFDAIAEHTGQATHWVVPAGVV</sequence>
<feature type="domain" description="PIN" evidence="9">
    <location>
        <begin position="5"/>
        <end position="123"/>
    </location>
</feature>
<dbReference type="EC" id="3.1.-.-" evidence="8"/>
<dbReference type="InterPro" id="IPR022907">
    <property type="entry name" value="VapC_family"/>
</dbReference>
<comment type="similarity">
    <text evidence="7 8">Belongs to the PINc/VapC protein family.</text>
</comment>
<keyword evidence="3 8" id="KW-0540">Nuclease</keyword>
<dbReference type="PANTHER" id="PTHR33653">
    <property type="entry name" value="RIBONUCLEASE VAPC2"/>
    <property type="match status" value="1"/>
</dbReference>
<keyword evidence="8" id="KW-0800">Toxin</keyword>
<dbReference type="GO" id="GO:0000287">
    <property type="term" value="F:magnesium ion binding"/>
    <property type="evidence" value="ECO:0007669"/>
    <property type="project" value="UniProtKB-UniRule"/>
</dbReference>
<dbReference type="RefSeq" id="WP_122187959.1">
    <property type="nucleotide sequence ID" value="NZ_RFFH01000004.1"/>
</dbReference>
<keyword evidence="6 8" id="KW-0460">Magnesium</keyword>
<keyword evidence="2 8" id="KW-1277">Toxin-antitoxin system</keyword>
<dbReference type="InterPro" id="IPR050556">
    <property type="entry name" value="Type_II_TA_system_RNase"/>
</dbReference>
<dbReference type="Gene3D" id="3.40.50.1010">
    <property type="entry name" value="5'-nuclease"/>
    <property type="match status" value="1"/>
</dbReference>
<dbReference type="Proteomes" id="UP000279275">
    <property type="component" value="Unassembled WGS sequence"/>
</dbReference>
<dbReference type="GO" id="GO:0090729">
    <property type="term" value="F:toxin activity"/>
    <property type="evidence" value="ECO:0007669"/>
    <property type="project" value="UniProtKB-KW"/>
</dbReference>
<proteinExistence type="inferred from homology"/>
<gene>
    <name evidence="8" type="primary">vapC</name>
    <name evidence="10" type="ORF">EBN03_11375</name>
</gene>
<evidence type="ECO:0000256" key="6">
    <source>
        <dbReference type="ARBA" id="ARBA00022842"/>
    </source>
</evidence>
<dbReference type="GO" id="GO:0016787">
    <property type="term" value="F:hydrolase activity"/>
    <property type="evidence" value="ECO:0007669"/>
    <property type="project" value="UniProtKB-KW"/>
</dbReference>
<evidence type="ECO:0000313" key="10">
    <source>
        <dbReference type="EMBL" id="RMI32576.1"/>
    </source>
</evidence>
<dbReference type="Pfam" id="PF01850">
    <property type="entry name" value="PIN"/>
    <property type="match status" value="1"/>
</dbReference>
<evidence type="ECO:0000256" key="1">
    <source>
        <dbReference type="ARBA" id="ARBA00001946"/>
    </source>
</evidence>
<dbReference type="SUPFAM" id="SSF88723">
    <property type="entry name" value="PIN domain-like"/>
    <property type="match status" value="1"/>
</dbReference>
<dbReference type="EMBL" id="RFFH01000004">
    <property type="protein sequence ID" value="RMI32576.1"/>
    <property type="molecule type" value="Genomic_DNA"/>
</dbReference>
<name>A0A3M2L6E7_9NOCA</name>
<comment type="cofactor">
    <cofactor evidence="1 8">
        <name>Mg(2+)</name>
        <dbReference type="ChEBI" id="CHEBI:18420"/>
    </cofactor>
</comment>
<evidence type="ECO:0000256" key="2">
    <source>
        <dbReference type="ARBA" id="ARBA00022649"/>
    </source>
</evidence>
<comment type="caution">
    <text evidence="10">The sequence shown here is derived from an EMBL/GenBank/DDBJ whole genome shotgun (WGS) entry which is preliminary data.</text>
</comment>
<dbReference type="AlphaFoldDB" id="A0A3M2L6E7"/>
<evidence type="ECO:0000256" key="8">
    <source>
        <dbReference type="HAMAP-Rule" id="MF_00265"/>
    </source>
</evidence>
<organism evidence="10 11">
    <name type="scientific">Nocardia stercoris</name>
    <dbReference type="NCBI Taxonomy" id="2483361"/>
    <lineage>
        <taxon>Bacteria</taxon>
        <taxon>Bacillati</taxon>
        <taxon>Actinomycetota</taxon>
        <taxon>Actinomycetes</taxon>
        <taxon>Mycobacteriales</taxon>
        <taxon>Nocardiaceae</taxon>
        <taxon>Nocardia</taxon>
    </lineage>
</organism>
<protein>
    <recommendedName>
        <fullName evidence="8">Ribonuclease VapC</fullName>
        <shortName evidence="8">RNase VapC</shortName>
        <ecNumber evidence="8">3.1.-.-</ecNumber>
    </recommendedName>
    <alternativeName>
        <fullName evidence="8">Toxin VapC</fullName>
    </alternativeName>
</protein>
<evidence type="ECO:0000256" key="5">
    <source>
        <dbReference type="ARBA" id="ARBA00022801"/>
    </source>
</evidence>
<dbReference type="PANTHER" id="PTHR33653:SF1">
    <property type="entry name" value="RIBONUCLEASE VAPC2"/>
    <property type="match status" value="1"/>
</dbReference>
<dbReference type="OrthoDB" id="5185254at2"/>
<comment type="function">
    <text evidence="8">Toxic component of a toxin-antitoxin (TA) system. An RNase.</text>
</comment>
<evidence type="ECO:0000259" key="9">
    <source>
        <dbReference type="Pfam" id="PF01850"/>
    </source>
</evidence>
<keyword evidence="4 8" id="KW-0479">Metal-binding</keyword>
<dbReference type="InterPro" id="IPR002716">
    <property type="entry name" value="PIN_dom"/>
</dbReference>